<feature type="region of interest" description="Disordered" evidence="1">
    <location>
        <begin position="125"/>
        <end position="198"/>
    </location>
</feature>
<dbReference type="Pfam" id="PF12106">
    <property type="entry name" value="Colicin_E5"/>
    <property type="match status" value="1"/>
</dbReference>
<evidence type="ECO:0000313" key="3">
    <source>
        <dbReference type="EMBL" id="SES64345.1"/>
    </source>
</evidence>
<feature type="compositionally biased region" description="Polar residues" evidence="1">
    <location>
        <begin position="129"/>
        <end position="138"/>
    </location>
</feature>
<gene>
    <name evidence="3" type="ORF">SAMN05660429_00093</name>
</gene>
<evidence type="ECO:0000256" key="1">
    <source>
        <dbReference type="SAM" id="MobiDB-lite"/>
    </source>
</evidence>
<dbReference type="InterPro" id="IPR022385">
    <property type="entry name" value="Rhs_assc_core"/>
</dbReference>
<dbReference type="Proteomes" id="UP000199308">
    <property type="component" value="Unassembled WGS sequence"/>
</dbReference>
<dbReference type="AlphaFoldDB" id="A0A1H9Y7K5"/>
<dbReference type="SUPFAM" id="SSF102824">
    <property type="entry name" value="Colicin D/E5 nuclease domain"/>
    <property type="match status" value="1"/>
</dbReference>
<dbReference type="NCBIfam" id="TIGR03696">
    <property type="entry name" value="Rhs_assc_core"/>
    <property type="match status" value="1"/>
</dbReference>
<name>A0A1H9Y7K5_THASX</name>
<dbReference type="Gene3D" id="2.180.10.10">
    <property type="entry name" value="RHS repeat-associated core"/>
    <property type="match status" value="1"/>
</dbReference>
<reference evidence="3 4" key="1">
    <citation type="submission" date="2016-10" db="EMBL/GenBank/DDBJ databases">
        <authorList>
            <person name="de Groot N.N."/>
        </authorList>
    </citation>
    <scope>NUCLEOTIDE SEQUENCE [LARGE SCALE GENOMIC DNA]</scope>
    <source>
        <strain evidence="3 4">DSM 19706</strain>
    </source>
</reference>
<dbReference type="InterPro" id="IPR038233">
    <property type="entry name" value="Colicin_D/E5_nuclease"/>
</dbReference>
<dbReference type="GO" id="GO:0004540">
    <property type="term" value="F:RNA nuclease activity"/>
    <property type="evidence" value="ECO:0007669"/>
    <property type="project" value="InterPro"/>
</dbReference>
<dbReference type="PANTHER" id="PTHR32305">
    <property type="match status" value="1"/>
</dbReference>
<protein>
    <submittedName>
        <fullName evidence="3">RHS repeat-associated core domain-containing protein</fullName>
    </submittedName>
</protein>
<dbReference type="OrthoDB" id="9815903at2"/>
<accession>A0A1H9Y7K5</accession>
<feature type="compositionally biased region" description="Basic and acidic residues" evidence="1">
    <location>
        <begin position="189"/>
        <end position="198"/>
    </location>
</feature>
<dbReference type="PANTHER" id="PTHR32305:SF15">
    <property type="entry name" value="PROTEIN RHSA-RELATED"/>
    <property type="match status" value="1"/>
</dbReference>
<feature type="domain" description="Colicin E5 ribonuclease" evidence="2">
    <location>
        <begin position="102"/>
        <end position="190"/>
    </location>
</feature>
<keyword evidence="4" id="KW-1185">Reference proteome</keyword>
<evidence type="ECO:0000313" key="4">
    <source>
        <dbReference type="Proteomes" id="UP000199308"/>
    </source>
</evidence>
<sequence>MQARYYDPVIGRFYSNDPVDTVSHLFTPNGIQGFNRYAYANNNPYKYIDPDGKTAHIAYRGGLMIGNAINAGVRAVAGRTLSRMIADVAWDIMHNESSDSGVEIDDKVRDQLGDRGWTEEEINDLVDSTELTGQSTDNRGADKTEDGKGRNDPASVYGSKNGGHVVVNDNTNEVTHVSDKNDPNWIPDSRIEWKEDNR</sequence>
<dbReference type="EMBL" id="FOHK01000001">
    <property type="protein sequence ID" value="SES64345.1"/>
    <property type="molecule type" value="Genomic_DNA"/>
</dbReference>
<evidence type="ECO:0000259" key="2">
    <source>
        <dbReference type="Pfam" id="PF12106"/>
    </source>
</evidence>
<dbReference type="Gene3D" id="3.30.2310.30">
    <property type="match status" value="1"/>
</dbReference>
<dbReference type="RefSeq" id="WP_093326738.1">
    <property type="nucleotide sequence ID" value="NZ_AP027363.1"/>
</dbReference>
<dbReference type="STRING" id="349064.SAMN05660429_00093"/>
<dbReference type="InterPro" id="IPR050708">
    <property type="entry name" value="T6SS_VgrG/RHS"/>
</dbReference>
<dbReference type="InterPro" id="IPR021964">
    <property type="entry name" value="Colicin_E5_C"/>
</dbReference>
<proteinExistence type="predicted"/>
<dbReference type="InterPro" id="IPR038234">
    <property type="entry name" value="Colicin_E5_C_sf"/>
</dbReference>
<feature type="compositionally biased region" description="Basic and acidic residues" evidence="1">
    <location>
        <begin position="139"/>
        <end position="151"/>
    </location>
</feature>
<organism evidence="3 4">
    <name type="scientific">Thalassotalea agarivorans</name>
    <name type="common">Thalassomonas agarivorans</name>
    <dbReference type="NCBI Taxonomy" id="349064"/>
    <lineage>
        <taxon>Bacteria</taxon>
        <taxon>Pseudomonadati</taxon>
        <taxon>Pseudomonadota</taxon>
        <taxon>Gammaproteobacteria</taxon>
        <taxon>Alteromonadales</taxon>
        <taxon>Colwelliaceae</taxon>
        <taxon>Thalassotalea</taxon>
    </lineage>
</organism>